<dbReference type="InterPro" id="IPR015424">
    <property type="entry name" value="PyrdxlP-dep_Trfase"/>
</dbReference>
<dbReference type="RefSeq" id="WP_115453407.1">
    <property type="nucleotide sequence ID" value="NZ_QNQT01000009.1"/>
</dbReference>
<evidence type="ECO:0000313" key="7">
    <source>
        <dbReference type="Proteomes" id="UP000257144"/>
    </source>
</evidence>
<dbReference type="FunFam" id="3.40.640.10:FF:000089">
    <property type="entry name" value="Aminotransferase, DegT/DnrJ/EryC1/StrS family"/>
    <property type="match status" value="1"/>
</dbReference>
<name>A0A3D8GMF8_9BACI</name>
<sequence length="389" mass="43355">MKIQMLDLSEQYLSMREEVLQKIDEVMSSSRFILGENVKKLEADVARYSGAGYGIGVGNGSDAIHIALQAAGIKEGDEVITTAFTFFATGGAIVRAGATPVYVDIDPVTFNIDPSKIEEAVTDKTKAIIPVHLYGQMADMDKIKEIADRHQLAVIEDAAQAIGAKYKGHNVGELGTAATYSFFPTKNLGAYGDGGMIITSDGDLAEKARVIRVHGSKPKYYHHVLGYNSRLDEMQAAILNVKFPHLDNWSEARRLKAAYYTEKLNEQLADVIQTPIEKEGNYHVFHQYTLRVPHRNELQNYLKEAGIATMIYYPLPLHVQPVFENLGYKKGDLPETEKAANEALSLPMYPELERGAQDYVIEKIVEFYSNYQNDNMQETSVHEELKAIG</sequence>
<dbReference type="AlphaFoldDB" id="A0A3D8GMF8"/>
<evidence type="ECO:0000313" key="6">
    <source>
        <dbReference type="EMBL" id="RDU35623.1"/>
    </source>
</evidence>
<dbReference type="PANTHER" id="PTHR30244">
    <property type="entry name" value="TRANSAMINASE"/>
    <property type="match status" value="1"/>
</dbReference>
<accession>A0A3D8GMF8</accession>
<dbReference type="GO" id="GO:0000271">
    <property type="term" value="P:polysaccharide biosynthetic process"/>
    <property type="evidence" value="ECO:0007669"/>
    <property type="project" value="TreeGrafter"/>
</dbReference>
<keyword evidence="7" id="KW-1185">Reference proteome</keyword>
<dbReference type="OrthoDB" id="9810913at2"/>
<gene>
    <name evidence="6" type="ORF">DRW41_17990</name>
</gene>
<evidence type="ECO:0000256" key="3">
    <source>
        <dbReference type="PIRSR" id="PIRSR000390-1"/>
    </source>
</evidence>
<dbReference type="PANTHER" id="PTHR30244:SF36">
    <property type="entry name" value="3-OXO-GLUCOSE-6-PHOSPHATE:GLUTAMATE AMINOTRANSFERASE"/>
    <property type="match status" value="1"/>
</dbReference>
<comment type="similarity">
    <text evidence="2 5">Belongs to the DegT/DnrJ/EryC1 family.</text>
</comment>
<reference evidence="6 7" key="1">
    <citation type="submission" date="2018-07" db="EMBL/GenBank/DDBJ databases">
        <title>Bacillus sp. YLB-04 draft genome sequence.</title>
        <authorList>
            <person name="Yu L."/>
            <person name="Tang X."/>
        </authorList>
    </citation>
    <scope>NUCLEOTIDE SEQUENCE [LARGE SCALE GENOMIC DNA]</scope>
    <source>
        <strain evidence="6 7">YLB-04</strain>
    </source>
</reference>
<dbReference type="PIRSF" id="PIRSF000390">
    <property type="entry name" value="PLP_StrS"/>
    <property type="match status" value="1"/>
</dbReference>
<organism evidence="6 7">
    <name type="scientific">Neobacillus piezotolerans</name>
    <dbReference type="NCBI Taxonomy" id="2259171"/>
    <lineage>
        <taxon>Bacteria</taxon>
        <taxon>Bacillati</taxon>
        <taxon>Bacillota</taxon>
        <taxon>Bacilli</taxon>
        <taxon>Bacillales</taxon>
        <taxon>Bacillaceae</taxon>
        <taxon>Neobacillus</taxon>
    </lineage>
</organism>
<feature type="active site" description="Proton acceptor" evidence="3">
    <location>
        <position position="186"/>
    </location>
</feature>
<keyword evidence="1 4" id="KW-0663">Pyridoxal phosphate</keyword>
<dbReference type="GO" id="GO:0030170">
    <property type="term" value="F:pyridoxal phosphate binding"/>
    <property type="evidence" value="ECO:0007669"/>
    <property type="project" value="UniProtKB-ARBA"/>
</dbReference>
<feature type="modified residue" description="N6-(pyridoxal phosphate)lysine" evidence="4">
    <location>
        <position position="186"/>
    </location>
</feature>
<dbReference type="Gene3D" id="3.90.1150.10">
    <property type="entry name" value="Aspartate Aminotransferase, domain 1"/>
    <property type="match status" value="1"/>
</dbReference>
<comment type="caution">
    <text evidence="6">The sequence shown here is derived from an EMBL/GenBank/DDBJ whole genome shotgun (WGS) entry which is preliminary data.</text>
</comment>
<evidence type="ECO:0000256" key="5">
    <source>
        <dbReference type="RuleBase" id="RU004508"/>
    </source>
</evidence>
<dbReference type="InterPro" id="IPR015421">
    <property type="entry name" value="PyrdxlP-dep_Trfase_major"/>
</dbReference>
<protein>
    <submittedName>
        <fullName evidence="6">Transcriptional regulator</fullName>
    </submittedName>
</protein>
<dbReference type="Proteomes" id="UP000257144">
    <property type="component" value="Unassembled WGS sequence"/>
</dbReference>
<proteinExistence type="inferred from homology"/>
<dbReference type="InterPro" id="IPR015422">
    <property type="entry name" value="PyrdxlP-dep_Trfase_small"/>
</dbReference>
<dbReference type="Pfam" id="PF01041">
    <property type="entry name" value="DegT_DnrJ_EryC1"/>
    <property type="match status" value="1"/>
</dbReference>
<dbReference type="SUPFAM" id="SSF53383">
    <property type="entry name" value="PLP-dependent transferases"/>
    <property type="match status" value="1"/>
</dbReference>
<dbReference type="GO" id="GO:0008483">
    <property type="term" value="F:transaminase activity"/>
    <property type="evidence" value="ECO:0007669"/>
    <property type="project" value="TreeGrafter"/>
</dbReference>
<evidence type="ECO:0000256" key="2">
    <source>
        <dbReference type="ARBA" id="ARBA00037999"/>
    </source>
</evidence>
<evidence type="ECO:0000256" key="1">
    <source>
        <dbReference type="ARBA" id="ARBA00022898"/>
    </source>
</evidence>
<dbReference type="EMBL" id="QNQT01000009">
    <property type="protein sequence ID" value="RDU35623.1"/>
    <property type="molecule type" value="Genomic_DNA"/>
</dbReference>
<dbReference type="Gene3D" id="3.40.640.10">
    <property type="entry name" value="Type I PLP-dependent aspartate aminotransferase-like (Major domain)"/>
    <property type="match status" value="1"/>
</dbReference>
<evidence type="ECO:0000256" key="4">
    <source>
        <dbReference type="PIRSR" id="PIRSR000390-2"/>
    </source>
</evidence>
<dbReference type="InterPro" id="IPR000653">
    <property type="entry name" value="DegT/StrS_aminotransferase"/>
</dbReference>
<dbReference type="CDD" id="cd00616">
    <property type="entry name" value="AHBA_syn"/>
    <property type="match status" value="1"/>
</dbReference>